<comment type="caution">
    <text evidence="2">The sequence shown here is derived from an EMBL/GenBank/DDBJ whole genome shotgun (WGS) entry which is preliminary data.</text>
</comment>
<evidence type="ECO:0000313" key="3">
    <source>
        <dbReference type="Proteomes" id="UP000774617"/>
    </source>
</evidence>
<organism evidence="2 3">
    <name type="scientific">Macrophomina phaseolina</name>
    <dbReference type="NCBI Taxonomy" id="35725"/>
    <lineage>
        <taxon>Eukaryota</taxon>
        <taxon>Fungi</taxon>
        <taxon>Dikarya</taxon>
        <taxon>Ascomycota</taxon>
        <taxon>Pezizomycotina</taxon>
        <taxon>Dothideomycetes</taxon>
        <taxon>Dothideomycetes incertae sedis</taxon>
        <taxon>Botryosphaeriales</taxon>
        <taxon>Botryosphaeriaceae</taxon>
        <taxon>Macrophomina</taxon>
    </lineage>
</organism>
<evidence type="ECO:0000256" key="1">
    <source>
        <dbReference type="SAM" id="SignalP"/>
    </source>
</evidence>
<proteinExistence type="predicted"/>
<gene>
    <name evidence="2" type="ORF">B0J12DRAFT_660927</name>
</gene>
<evidence type="ECO:0008006" key="4">
    <source>
        <dbReference type="Google" id="ProtNLM"/>
    </source>
</evidence>
<dbReference type="EMBL" id="JAGTJR010000011">
    <property type="protein sequence ID" value="KAH7052232.1"/>
    <property type="molecule type" value="Genomic_DNA"/>
</dbReference>
<feature type="chain" id="PRO_5047402138" description="Secreted protein" evidence="1">
    <location>
        <begin position="20"/>
        <end position="107"/>
    </location>
</feature>
<accession>A0ABQ8GD25</accession>
<protein>
    <recommendedName>
        <fullName evidence="4">Secreted protein</fullName>
    </recommendedName>
</protein>
<evidence type="ECO:0000313" key="2">
    <source>
        <dbReference type="EMBL" id="KAH7052232.1"/>
    </source>
</evidence>
<feature type="signal peptide" evidence="1">
    <location>
        <begin position="1"/>
        <end position="19"/>
    </location>
</feature>
<reference evidence="2 3" key="1">
    <citation type="journal article" date="2021" name="Nat. Commun.">
        <title>Genetic determinants of endophytism in the Arabidopsis root mycobiome.</title>
        <authorList>
            <person name="Mesny F."/>
            <person name="Miyauchi S."/>
            <person name="Thiergart T."/>
            <person name="Pickel B."/>
            <person name="Atanasova L."/>
            <person name="Karlsson M."/>
            <person name="Huettel B."/>
            <person name="Barry K.W."/>
            <person name="Haridas S."/>
            <person name="Chen C."/>
            <person name="Bauer D."/>
            <person name="Andreopoulos W."/>
            <person name="Pangilinan J."/>
            <person name="LaButti K."/>
            <person name="Riley R."/>
            <person name="Lipzen A."/>
            <person name="Clum A."/>
            <person name="Drula E."/>
            <person name="Henrissat B."/>
            <person name="Kohler A."/>
            <person name="Grigoriev I.V."/>
            <person name="Martin F.M."/>
            <person name="Hacquard S."/>
        </authorList>
    </citation>
    <scope>NUCLEOTIDE SEQUENCE [LARGE SCALE GENOMIC DNA]</scope>
    <source>
        <strain evidence="2 3">MPI-SDFR-AT-0080</strain>
    </source>
</reference>
<dbReference type="Proteomes" id="UP000774617">
    <property type="component" value="Unassembled WGS sequence"/>
</dbReference>
<sequence length="107" mass="11782">MQSWVYRVCVAFAVASARSVPLATDLGRAFGSITSYTLPVEASWTQYTRFIYAAMISGGFRSRMKIRTNSFGVLALDSTATSAVRRCCVSSFVRRNVSNPDPSRTKP</sequence>
<name>A0ABQ8GD25_9PEZI</name>
<keyword evidence="1" id="KW-0732">Signal</keyword>
<keyword evidence="3" id="KW-1185">Reference proteome</keyword>